<dbReference type="EMBL" id="JBIRWM010000038">
    <property type="protein sequence ID" value="MFI2162500.1"/>
    <property type="molecule type" value="Genomic_DNA"/>
</dbReference>
<dbReference type="RefSeq" id="WP_159061652.1">
    <property type="nucleotide sequence ID" value="NZ_JBIRUT010000005.1"/>
</dbReference>
<evidence type="ECO:0000313" key="4">
    <source>
        <dbReference type="Proteomes" id="UP001611397"/>
    </source>
</evidence>
<feature type="transmembrane region" description="Helical" evidence="2">
    <location>
        <begin position="130"/>
        <end position="151"/>
    </location>
</feature>
<keyword evidence="4" id="KW-1185">Reference proteome</keyword>
<keyword evidence="2" id="KW-1133">Transmembrane helix</keyword>
<evidence type="ECO:0000256" key="1">
    <source>
        <dbReference type="SAM" id="MobiDB-lite"/>
    </source>
</evidence>
<organism evidence="3 4">
    <name type="scientific">Streptomyces olivaceoviridis</name>
    <name type="common">Streptomyces corchorusii</name>
    <dbReference type="NCBI Taxonomy" id="1921"/>
    <lineage>
        <taxon>Bacteria</taxon>
        <taxon>Bacillati</taxon>
        <taxon>Actinomycetota</taxon>
        <taxon>Actinomycetes</taxon>
        <taxon>Kitasatosporales</taxon>
        <taxon>Streptomycetaceae</taxon>
        <taxon>Streptomyces</taxon>
    </lineage>
</organism>
<feature type="region of interest" description="Disordered" evidence="1">
    <location>
        <begin position="93"/>
        <end position="123"/>
    </location>
</feature>
<dbReference type="Proteomes" id="UP001611397">
    <property type="component" value="Unassembled WGS sequence"/>
</dbReference>
<protein>
    <submittedName>
        <fullName evidence="3">Uncharacterized protein</fullName>
    </submittedName>
</protein>
<keyword evidence="2" id="KW-0472">Membrane</keyword>
<comment type="caution">
    <text evidence="3">The sequence shown here is derived from an EMBL/GenBank/DDBJ whole genome shotgun (WGS) entry which is preliminary data.</text>
</comment>
<keyword evidence="2" id="KW-0812">Transmembrane</keyword>
<evidence type="ECO:0000256" key="2">
    <source>
        <dbReference type="SAM" id="Phobius"/>
    </source>
</evidence>
<reference evidence="3 4" key="1">
    <citation type="submission" date="2024-10" db="EMBL/GenBank/DDBJ databases">
        <title>The Natural Products Discovery Center: Release of the First 8490 Sequenced Strains for Exploring Actinobacteria Biosynthetic Diversity.</title>
        <authorList>
            <person name="Kalkreuter E."/>
            <person name="Kautsar S.A."/>
            <person name="Yang D."/>
            <person name="Bader C.D."/>
            <person name="Teijaro C.N."/>
            <person name="Fluegel L."/>
            <person name="Davis C.M."/>
            <person name="Simpson J.R."/>
            <person name="Lauterbach L."/>
            <person name="Steele A.D."/>
            <person name="Gui C."/>
            <person name="Meng S."/>
            <person name="Li G."/>
            <person name="Viehrig K."/>
            <person name="Ye F."/>
            <person name="Su P."/>
            <person name="Kiefer A.F."/>
            <person name="Nichols A."/>
            <person name="Cepeda A.J."/>
            <person name="Yan W."/>
            <person name="Fan B."/>
            <person name="Jiang Y."/>
            <person name="Adhikari A."/>
            <person name="Zheng C.-J."/>
            <person name="Schuster L."/>
            <person name="Cowan T.M."/>
            <person name="Smanski M.J."/>
            <person name="Chevrette M.G."/>
            <person name="De Carvalho L.P.S."/>
            <person name="Shen B."/>
        </authorList>
    </citation>
    <scope>NUCLEOTIDE SEQUENCE [LARGE SCALE GENOMIC DNA]</scope>
    <source>
        <strain evidence="3 4">NPDC020295</strain>
    </source>
</reference>
<sequence>MTSGHSTVAGQIDIAGTYTLASTSANAVAYVPQGTTYTAFTGALLRALPGPVALSLDDLFDEVRRDLALRDMPRPQRRVVNNAGKLILARPPDPDAPRLAFASDPPPTAWTGPGTSASPKPRRPKVKIHIPIRVWPLFIAAAAGLGGWYWLHTQTHWSKGDLRDAVHQVAADLNKESRVHSLGGTRITSGHRRRKRW</sequence>
<proteinExistence type="predicted"/>
<name>A0ABW7VP48_STROI</name>
<accession>A0ABW7VP48</accession>
<evidence type="ECO:0000313" key="3">
    <source>
        <dbReference type="EMBL" id="MFI2162500.1"/>
    </source>
</evidence>
<gene>
    <name evidence="3" type="ORF">ACH49L_43930</name>
</gene>